<dbReference type="GO" id="GO:0061512">
    <property type="term" value="P:protein localization to cilium"/>
    <property type="evidence" value="ECO:0007669"/>
    <property type="project" value="TreeGrafter"/>
</dbReference>
<dbReference type="InterPro" id="IPR056833">
    <property type="entry name" value="ARM_TT21_N"/>
</dbReference>
<proteinExistence type="predicted"/>
<dbReference type="GO" id="GO:0005929">
    <property type="term" value="C:cilium"/>
    <property type="evidence" value="ECO:0007669"/>
    <property type="project" value="GOC"/>
</dbReference>
<dbReference type="EMBL" id="JAGTTL010000017">
    <property type="protein sequence ID" value="KAK6310124.1"/>
    <property type="molecule type" value="Genomic_DNA"/>
</dbReference>
<reference evidence="2 3" key="1">
    <citation type="submission" date="2021-04" db="EMBL/GenBank/DDBJ databases">
        <authorList>
            <person name="De Guttry C."/>
            <person name="Zahm M."/>
            <person name="Klopp C."/>
            <person name="Cabau C."/>
            <person name="Louis A."/>
            <person name="Berthelot C."/>
            <person name="Parey E."/>
            <person name="Roest Crollius H."/>
            <person name="Montfort J."/>
            <person name="Robinson-Rechavi M."/>
            <person name="Bucao C."/>
            <person name="Bouchez O."/>
            <person name="Gislard M."/>
            <person name="Lluch J."/>
            <person name="Milhes M."/>
            <person name="Lampietro C."/>
            <person name="Lopez Roques C."/>
            <person name="Donnadieu C."/>
            <person name="Braasch I."/>
            <person name="Desvignes T."/>
            <person name="Postlethwait J."/>
            <person name="Bobe J."/>
            <person name="Wedekind C."/>
            <person name="Guiguen Y."/>
        </authorList>
    </citation>
    <scope>NUCLEOTIDE SEQUENCE [LARGE SCALE GENOMIC DNA]</scope>
    <source>
        <strain evidence="2">Cs_M1</strain>
        <tissue evidence="2">Blood</tissue>
    </source>
</reference>
<feature type="domain" description="Tetratricopeptide repeat protein 21A/21B N-terminal ARM repeat" evidence="1">
    <location>
        <begin position="60"/>
        <end position="142"/>
    </location>
</feature>
<sequence>MALVYAENKRPNSDRDVIQELDANVKEDCESATPKGLYYAGMFLWLLGRNDKAREYIESWIDLTSGKHANAKKAGKYFDEGLKEKADVFALMGKAHYYEYLQNISRALETVNQVIVRFPGFLPAFIKKMKFLLTLQDWEQTVDAAQRLAER</sequence>
<dbReference type="Pfam" id="PF25062">
    <property type="entry name" value="ARM_TT21_N"/>
    <property type="match status" value="2"/>
</dbReference>
<comment type="caution">
    <text evidence="2">The sequence shown here is derived from an EMBL/GenBank/DDBJ whole genome shotgun (WGS) entry which is preliminary data.</text>
</comment>
<protein>
    <recommendedName>
        <fullName evidence="1">Tetratricopeptide repeat protein 21A/21B N-terminal ARM repeat domain-containing protein</fullName>
    </recommendedName>
</protein>
<dbReference type="PANTHER" id="PTHR14699:SF1">
    <property type="entry name" value="TETRATRICOPEPTIDE REPEAT PROTEIN 21B"/>
    <property type="match status" value="1"/>
</dbReference>
<dbReference type="Proteomes" id="UP001356427">
    <property type="component" value="Unassembled WGS sequence"/>
</dbReference>
<dbReference type="GO" id="GO:0030991">
    <property type="term" value="C:intraciliary transport particle A"/>
    <property type="evidence" value="ECO:0007669"/>
    <property type="project" value="TreeGrafter"/>
</dbReference>
<dbReference type="PANTHER" id="PTHR14699">
    <property type="entry name" value="STI2 PROTEIN-RELATED"/>
    <property type="match status" value="1"/>
</dbReference>
<feature type="domain" description="Tetratricopeptide repeat protein 21A/21B N-terminal ARM repeat" evidence="1">
    <location>
        <begin position="1"/>
        <end position="58"/>
    </location>
</feature>
<dbReference type="SUPFAM" id="SSF48452">
    <property type="entry name" value="TPR-like"/>
    <property type="match status" value="1"/>
</dbReference>
<dbReference type="Gene3D" id="1.25.40.10">
    <property type="entry name" value="Tetratricopeptide repeat domain"/>
    <property type="match status" value="1"/>
</dbReference>
<evidence type="ECO:0000259" key="1">
    <source>
        <dbReference type="Pfam" id="PF25062"/>
    </source>
</evidence>
<accession>A0AAN8LI42</accession>
<evidence type="ECO:0000313" key="3">
    <source>
        <dbReference type="Proteomes" id="UP001356427"/>
    </source>
</evidence>
<keyword evidence="3" id="KW-1185">Reference proteome</keyword>
<dbReference type="GO" id="GO:0035721">
    <property type="term" value="P:intraciliary retrograde transport"/>
    <property type="evidence" value="ECO:0007669"/>
    <property type="project" value="TreeGrafter"/>
</dbReference>
<dbReference type="InterPro" id="IPR040364">
    <property type="entry name" value="TTC21A/TTC21B"/>
</dbReference>
<dbReference type="InterPro" id="IPR011990">
    <property type="entry name" value="TPR-like_helical_dom_sf"/>
</dbReference>
<evidence type="ECO:0000313" key="2">
    <source>
        <dbReference type="EMBL" id="KAK6310124.1"/>
    </source>
</evidence>
<organism evidence="2 3">
    <name type="scientific">Coregonus suidteri</name>
    <dbReference type="NCBI Taxonomy" id="861788"/>
    <lineage>
        <taxon>Eukaryota</taxon>
        <taxon>Metazoa</taxon>
        <taxon>Chordata</taxon>
        <taxon>Craniata</taxon>
        <taxon>Vertebrata</taxon>
        <taxon>Euteleostomi</taxon>
        <taxon>Actinopterygii</taxon>
        <taxon>Neopterygii</taxon>
        <taxon>Teleostei</taxon>
        <taxon>Protacanthopterygii</taxon>
        <taxon>Salmoniformes</taxon>
        <taxon>Salmonidae</taxon>
        <taxon>Coregoninae</taxon>
        <taxon>Coregonus</taxon>
    </lineage>
</organism>
<dbReference type="AlphaFoldDB" id="A0AAN8LI42"/>
<name>A0AAN8LI42_9TELE</name>
<gene>
    <name evidence="2" type="ORF">J4Q44_G00200050</name>
</gene>